<evidence type="ECO:0000313" key="4">
    <source>
        <dbReference type="Proteomes" id="UP000251617"/>
    </source>
</evidence>
<dbReference type="PROSITE" id="PS51257">
    <property type="entry name" value="PROKAR_LIPOPROTEIN"/>
    <property type="match status" value="1"/>
</dbReference>
<dbReference type="InterPro" id="IPR014717">
    <property type="entry name" value="Transl_elong_EF1B/ribsomal_bS6"/>
</dbReference>
<keyword evidence="2" id="KW-0472">Membrane</keyword>
<dbReference type="Pfam" id="PF04351">
    <property type="entry name" value="PilP"/>
    <property type="match status" value="1"/>
</dbReference>
<dbReference type="GO" id="GO:0043683">
    <property type="term" value="P:type IV pilus assembly"/>
    <property type="evidence" value="ECO:0007669"/>
    <property type="project" value="InterPro"/>
</dbReference>
<dbReference type="RefSeq" id="WP_112899416.1">
    <property type="nucleotide sequence ID" value="NZ_CP030750.1"/>
</dbReference>
<evidence type="ECO:0000313" key="3">
    <source>
        <dbReference type="EMBL" id="AXA27258.1"/>
    </source>
</evidence>
<dbReference type="Gene3D" id="2.30.30.830">
    <property type="match status" value="1"/>
</dbReference>
<dbReference type="InterPro" id="IPR007446">
    <property type="entry name" value="PilP"/>
</dbReference>
<dbReference type="Proteomes" id="UP000251617">
    <property type="component" value="Chromosome"/>
</dbReference>
<evidence type="ECO:0000256" key="2">
    <source>
        <dbReference type="SAM" id="Phobius"/>
    </source>
</evidence>
<dbReference type="Gene3D" id="3.30.70.60">
    <property type="match status" value="1"/>
</dbReference>
<keyword evidence="2" id="KW-0812">Transmembrane</keyword>
<name>A0AAD0LAF9_PSEPU</name>
<reference evidence="3 4" key="1">
    <citation type="submission" date="2018-06" db="EMBL/GenBank/DDBJ databases">
        <title>The genome of Pseudomonas putida NX-1, a lignin degrader.</title>
        <authorList>
            <person name="Xu Z."/>
        </authorList>
    </citation>
    <scope>NUCLEOTIDE SEQUENCE [LARGE SCALE GENOMIC DNA]</scope>
    <source>
        <strain evidence="3 4">NX-1</strain>
    </source>
</reference>
<feature type="region of interest" description="Disordered" evidence="1">
    <location>
        <begin position="295"/>
        <end position="336"/>
    </location>
</feature>
<feature type="transmembrane region" description="Helical" evidence="2">
    <location>
        <begin position="21"/>
        <end position="38"/>
    </location>
</feature>
<gene>
    <name evidence="3" type="ORF">C1S65_25250</name>
</gene>
<accession>A0AAD0LAF9</accession>
<sequence length="336" mass="37531">MRIAEMLGWHEMAGRSRMYRGAVVVIGVSLVLACGYQFRLQEVRAAYRQGVASDVEQRKLLQAREQQLLALDDAEVALASEAKRLRDARWRLSGGEGMSDLLDQLAVSGRTYGLVFERLDVEEDVEGPGYRQVPLQMQVSGRYAALRLWLDEWLGQLRLLRVTRLQLEPATERPGLLQLHVWVQAFHAGEALPMPASLADEPARPLGRTPTLDPFAAWSSRRHTEGLAGVPLEQLEMVGSLSRAGQSQALVRWAGRVYRVAKGERLGREEGEVIKVDQDQVEIRERLFNGGEWQERSSYLTLSRPAGARSEREKTADRRRGDAANATGNGGAPVQR</sequence>
<dbReference type="AlphaFoldDB" id="A0AAD0LAF9"/>
<organism evidence="3 4">
    <name type="scientific">Pseudomonas putida</name>
    <name type="common">Arthrobacter siderocapsulatus</name>
    <dbReference type="NCBI Taxonomy" id="303"/>
    <lineage>
        <taxon>Bacteria</taxon>
        <taxon>Pseudomonadati</taxon>
        <taxon>Pseudomonadota</taxon>
        <taxon>Gammaproteobacteria</taxon>
        <taxon>Pseudomonadales</taxon>
        <taxon>Pseudomonadaceae</taxon>
        <taxon>Pseudomonas</taxon>
    </lineage>
</organism>
<feature type="compositionally biased region" description="Basic and acidic residues" evidence="1">
    <location>
        <begin position="309"/>
        <end position="322"/>
    </location>
</feature>
<dbReference type="Pfam" id="PF04350">
    <property type="entry name" value="PilO"/>
    <property type="match status" value="1"/>
</dbReference>
<protein>
    <submittedName>
        <fullName evidence="3">Type IV pili biogenesis protein</fullName>
    </submittedName>
</protein>
<evidence type="ECO:0000256" key="1">
    <source>
        <dbReference type="SAM" id="MobiDB-lite"/>
    </source>
</evidence>
<dbReference type="InterPro" id="IPR007445">
    <property type="entry name" value="PilO"/>
</dbReference>
<dbReference type="EMBL" id="CP030750">
    <property type="protein sequence ID" value="AXA27258.1"/>
    <property type="molecule type" value="Genomic_DNA"/>
</dbReference>
<dbReference type="GO" id="GO:0043107">
    <property type="term" value="P:type IV pilus-dependent motility"/>
    <property type="evidence" value="ECO:0007669"/>
    <property type="project" value="InterPro"/>
</dbReference>
<proteinExistence type="predicted"/>
<keyword evidence="2" id="KW-1133">Transmembrane helix</keyword>